<dbReference type="RefSeq" id="XP_024375312.1">
    <property type="nucleotide sequence ID" value="XM_024519544.2"/>
</dbReference>
<dbReference type="EnsemblPlants" id="Pp3c5_2340V3.2">
    <property type="protein sequence ID" value="Pp3c5_2340V3.2"/>
    <property type="gene ID" value="Pp3c5_2340"/>
</dbReference>
<evidence type="ECO:0000313" key="1">
    <source>
        <dbReference type="EMBL" id="PNR53460.1"/>
    </source>
</evidence>
<dbReference type="Gramene" id="Pp3c5_2340V3.1">
    <property type="protein sequence ID" value="Pp3c5_2340V3.1"/>
    <property type="gene ID" value="Pp3c5_2340"/>
</dbReference>
<dbReference type="KEGG" id="ppp:112282190"/>
<keyword evidence="3" id="KW-1185">Reference proteome</keyword>
<dbReference type="AlphaFoldDB" id="A9SF47"/>
<organism evidence="1">
    <name type="scientific">Physcomitrium patens</name>
    <name type="common">Spreading-leaved earth moss</name>
    <name type="synonym">Physcomitrella patens</name>
    <dbReference type="NCBI Taxonomy" id="3218"/>
    <lineage>
        <taxon>Eukaryota</taxon>
        <taxon>Viridiplantae</taxon>
        <taxon>Streptophyta</taxon>
        <taxon>Embryophyta</taxon>
        <taxon>Bryophyta</taxon>
        <taxon>Bryophytina</taxon>
        <taxon>Bryopsida</taxon>
        <taxon>Funariidae</taxon>
        <taxon>Funariales</taxon>
        <taxon>Funariaceae</taxon>
        <taxon>Physcomitrium</taxon>
    </lineage>
</organism>
<dbReference type="OrthoDB" id="1916142at2759"/>
<dbReference type="EnsemblPlants" id="Pp3c5_2340V3.3">
    <property type="protein sequence ID" value="Pp3c5_2340V3.3"/>
    <property type="gene ID" value="Pp3c5_2340"/>
</dbReference>
<reference evidence="1 3" key="2">
    <citation type="journal article" date="2018" name="Plant J.">
        <title>The Physcomitrella patens chromosome-scale assembly reveals moss genome structure and evolution.</title>
        <authorList>
            <person name="Lang D."/>
            <person name="Ullrich K.K."/>
            <person name="Murat F."/>
            <person name="Fuchs J."/>
            <person name="Jenkins J."/>
            <person name="Haas F.B."/>
            <person name="Piednoel M."/>
            <person name="Gundlach H."/>
            <person name="Van Bel M."/>
            <person name="Meyberg R."/>
            <person name="Vives C."/>
            <person name="Morata J."/>
            <person name="Symeonidi A."/>
            <person name="Hiss M."/>
            <person name="Muchero W."/>
            <person name="Kamisugi Y."/>
            <person name="Saleh O."/>
            <person name="Blanc G."/>
            <person name="Decker E.L."/>
            <person name="van Gessel N."/>
            <person name="Grimwood J."/>
            <person name="Hayes R.D."/>
            <person name="Graham S.W."/>
            <person name="Gunter L.E."/>
            <person name="McDaniel S.F."/>
            <person name="Hoernstein S.N.W."/>
            <person name="Larsson A."/>
            <person name="Li F.W."/>
            <person name="Perroud P.F."/>
            <person name="Phillips J."/>
            <person name="Ranjan P."/>
            <person name="Rokshar D.S."/>
            <person name="Rothfels C.J."/>
            <person name="Schneider L."/>
            <person name="Shu S."/>
            <person name="Stevenson D.W."/>
            <person name="Thummler F."/>
            <person name="Tillich M."/>
            <person name="Villarreal Aguilar J.C."/>
            <person name="Widiez T."/>
            <person name="Wong G.K."/>
            <person name="Wymore A."/>
            <person name="Zhang Y."/>
            <person name="Zimmer A.D."/>
            <person name="Quatrano R.S."/>
            <person name="Mayer K.F.X."/>
            <person name="Goodstein D."/>
            <person name="Casacuberta J.M."/>
            <person name="Vandepoele K."/>
            <person name="Reski R."/>
            <person name="Cuming A.C."/>
            <person name="Tuskan G.A."/>
            <person name="Maumus F."/>
            <person name="Salse J."/>
            <person name="Schmutz J."/>
            <person name="Rensing S.A."/>
        </authorList>
    </citation>
    <scope>NUCLEOTIDE SEQUENCE [LARGE SCALE GENOMIC DNA]</scope>
    <source>
        <strain evidence="2 3">cv. Gransden 2004</strain>
    </source>
</reference>
<proteinExistence type="predicted"/>
<evidence type="ECO:0000313" key="2">
    <source>
        <dbReference type="EnsemblPlants" id="Pp3c5_2340V3.1"/>
    </source>
</evidence>
<dbReference type="HOGENOM" id="CLU_525208_0_0_1"/>
<accession>A9SF47</accession>
<dbReference type="OMA" id="CRTHIKV"/>
<protein>
    <submittedName>
        <fullName evidence="1 2">Uncharacterized protein</fullName>
    </submittedName>
</protein>
<reference evidence="1 3" key="1">
    <citation type="journal article" date="2008" name="Science">
        <title>The Physcomitrella genome reveals evolutionary insights into the conquest of land by plants.</title>
        <authorList>
            <person name="Rensing S."/>
            <person name="Lang D."/>
            <person name="Zimmer A."/>
            <person name="Terry A."/>
            <person name="Salamov A."/>
            <person name="Shapiro H."/>
            <person name="Nishiyama T."/>
            <person name="Perroud P.-F."/>
            <person name="Lindquist E."/>
            <person name="Kamisugi Y."/>
            <person name="Tanahashi T."/>
            <person name="Sakakibara K."/>
            <person name="Fujita T."/>
            <person name="Oishi K."/>
            <person name="Shin-I T."/>
            <person name="Kuroki Y."/>
            <person name="Toyoda A."/>
            <person name="Suzuki Y."/>
            <person name="Hashimoto A."/>
            <person name="Yamaguchi K."/>
            <person name="Sugano A."/>
            <person name="Kohara Y."/>
            <person name="Fujiyama A."/>
            <person name="Anterola A."/>
            <person name="Aoki S."/>
            <person name="Ashton N."/>
            <person name="Barbazuk W.B."/>
            <person name="Barker E."/>
            <person name="Bennetzen J."/>
            <person name="Bezanilla M."/>
            <person name="Blankenship R."/>
            <person name="Cho S.H."/>
            <person name="Dutcher S."/>
            <person name="Estelle M."/>
            <person name="Fawcett J.A."/>
            <person name="Gundlach H."/>
            <person name="Hanada K."/>
            <person name="Heyl A."/>
            <person name="Hicks K.A."/>
            <person name="Hugh J."/>
            <person name="Lohr M."/>
            <person name="Mayer K."/>
            <person name="Melkozernov A."/>
            <person name="Murata T."/>
            <person name="Nelson D."/>
            <person name="Pils B."/>
            <person name="Prigge M."/>
            <person name="Reiss B."/>
            <person name="Renner T."/>
            <person name="Rombauts S."/>
            <person name="Rushton P."/>
            <person name="Sanderfoot A."/>
            <person name="Schween G."/>
            <person name="Shiu S.-H."/>
            <person name="Stueber K."/>
            <person name="Theodoulou F.L."/>
            <person name="Tu H."/>
            <person name="Van de Peer Y."/>
            <person name="Verrier P.J."/>
            <person name="Waters E."/>
            <person name="Wood A."/>
            <person name="Yang L."/>
            <person name="Cove D."/>
            <person name="Cuming A."/>
            <person name="Hasebe M."/>
            <person name="Lucas S."/>
            <person name="Mishler D.B."/>
            <person name="Reski R."/>
            <person name="Grigoriev I."/>
            <person name="Quatrano R.S."/>
            <person name="Boore J.L."/>
        </authorList>
    </citation>
    <scope>NUCLEOTIDE SEQUENCE [LARGE SCALE GENOMIC DNA]</scope>
    <source>
        <strain evidence="2 3">cv. Gransden 2004</strain>
    </source>
</reference>
<dbReference type="PaxDb" id="3218-PP1S72_166V6.1"/>
<dbReference type="Gramene" id="Pp3c5_2340V3.3">
    <property type="protein sequence ID" value="Pp3c5_2340V3.3"/>
    <property type="gene ID" value="Pp3c5_2340"/>
</dbReference>
<sequence>MTPSAGQVQSSGIVLQHYAEPDKVTGICLPSWRITSSSIVYSSNLASGTATTVKGEVYVRGERAYRFQADVATIDAVSYPNSVLQVLGNLKVAEKTTGATLHCKVLTWEAVSQILRLGGPATNSKRLNTLSGGSGLGLRTVGASNRGVKGVLPALDEQMMSLSLGDSQHWKSPAIGGVCRTHIKVPGTYFSGVDLSLNLKSWAAKKLLAFKVALGRIMKRTFESSDKNSFAFSTVKRKRIFPAIVASPKEASQKSNSSVDVIVNAEEGLIFDFARGRIHSPGFLSLSCPALQAEVHAGAGEVILHKDTSVFLQGGVSAKVKSFNLQAQRLYFSVSDADAHFKTDGLKFTRVNSKSQTEIAAQTNMAEQEIQVSAFANDTKFPPNAVVRFDSRLSQMYIRSPGLRVHPQKHFTACHSCCYAECSIFGSSRIVLRRNKPLSNMRGIVQVLGKQLLSSLHVSLRTGQNRNFVGIDFTVSEWFTSSPKILMRGSIDQETLLAAFNTSGNDILIAEGDVRIWWQ</sequence>
<dbReference type="GeneID" id="112282190"/>
<evidence type="ECO:0000313" key="3">
    <source>
        <dbReference type="Proteomes" id="UP000006727"/>
    </source>
</evidence>
<dbReference type="Proteomes" id="UP000006727">
    <property type="component" value="Chromosome 5"/>
</dbReference>
<dbReference type="Gramene" id="Pp3c5_2340V3.2">
    <property type="protein sequence ID" value="Pp3c5_2340V3.2"/>
    <property type="gene ID" value="Pp3c5_2340"/>
</dbReference>
<reference evidence="2" key="3">
    <citation type="submission" date="2020-12" db="UniProtKB">
        <authorList>
            <consortium name="EnsemblPlants"/>
        </authorList>
    </citation>
    <scope>IDENTIFICATION</scope>
</reference>
<dbReference type="EMBL" id="ABEU02000005">
    <property type="protein sequence ID" value="PNR53460.1"/>
    <property type="molecule type" value="Genomic_DNA"/>
</dbReference>
<name>A9SF47_PHYPA</name>
<gene>
    <name evidence="2" type="primary">LOC112282190</name>
    <name evidence="1" type="ORF">PHYPA_007135</name>
</gene>
<dbReference type="EnsemblPlants" id="Pp3c5_2340V3.1">
    <property type="protein sequence ID" value="Pp3c5_2340V3.1"/>
    <property type="gene ID" value="Pp3c5_2340"/>
</dbReference>